<reference evidence="18 19" key="1">
    <citation type="journal article" date="2020" name="bioRxiv">
        <title>Sequence and annotation of 42 cannabis genomes reveals extensive copy number variation in cannabinoid synthesis and pathogen resistance genes.</title>
        <authorList>
            <person name="Mckernan K.J."/>
            <person name="Helbert Y."/>
            <person name="Kane L.T."/>
            <person name="Ebling H."/>
            <person name="Zhang L."/>
            <person name="Liu B."/>
            <person name="Eaton Z."/>
            <person name="Mclaughlin S."/>
            <person name="Kingan S."/>
            <person name="Baybayan P."/>
            <person name="Concepcion G."/>
            <person name="Jordan M."/>
            <person name="Riva A."/>
            <person name="Barbazuk W."/>
            <person name="Harkins T."/>
        </authorList>
    </citation>
    <scope>NUCLEOTIDE SEQUENCE [LARGE SCALE GENOMIC DNA]</scope>
    <source>
        <strain evidence="19">cv. Jamaican Lion 4</strain>
        <tissue evidence="18">Leaf</tissue>
    </source>
</reference>
<keyword evidence="13" id="KW-0449">Lipoprotein</keyword>
<dbReference type="SUPFAM" id="SSF48452">
    <property type="entry name" value="TPR-like"/>
    <property type="match status" value="2"/>
</dbReference>
<dbReference type="AlphaFoldDB" id="A0A7J6IAW4"/>
<dbReference type="GO" id="GO:0009742">
    <property type="term" value="P:brassinosteroid mediated signaling pathway"/>
    <property type="evidence" value="ECO:0007669"/>
    <property type="project" value="UniProtKB-KW"/>
</dbReference>
<comment type="catalytic activity">
    <reaction evidence="14">
        <text>L-threonyl-[protein] + ATP = O-phospho-L-threonyl-[protein] + ADP + H(+)</text>
        <dbReference type="Rhea" id="RHEA:46608"/>
        <dbReference type="Rhea" id="RHEA-COMP:11060"/>
        <dbReference type="Rhea" id="RHEA-COMP:11605"/>
        <dbReference type="ChEBI" id="CHEBI:15378"/>
        <dbReference type="ChEBI" id="CHEBI:30013"/>
        <dbReference type="ChEBI" id="CHEBI:30616"/>
        <dbReference type="ChEBI" id="CHEBI:61977"/>
        <dbReference type="ChEBI" id="CHEBI:456216"/>
        <dbReference type="EC" id="2.7.11.1"/>
    </reaction>
</comment>
<evidence type="ECO:0000256" key="13">
    <source>
        <dbReference type="ARBA" id="ARBA00023288"/>
    </source>
</evidence>
<evidence type="ECO:0000256" key="6">
    <source>
        <dbReference type="ARBA" id="ARBA00022626"/>
    </source>
</evidence>
<feature type="region of interest" description="Disordered" evidence="16">
    <location>
        <begin position="484"/>
        <end position="507"/>
    </location>
</feature>
<evidence type="ECO:0000256" key="4">
    <source>
        <dbReference type="ARBA" id="ARBA00022475"/>
    </source>
</evidence>
<evidence type="ECO:0000313" key="19">
    <source>
        <dbReference type="Proteomes" id="UP000583929"/>
    </source>
</evidence>
<dbReference type="GO" id="GO:0005886">
    <property type="term" value="C:plasma membrane"/>
    <property type="evidence" value="ECO:0007669"/>
    <property type="project" value="UniProtKB-SubCell"/>
</dbReference>
<evidence type="ECO:0000256" key="3">
    <source>
        <dbReference type="ARBA" id="ARBA00012513"/>
    </source>
</evidence>
<evidence type="ECO:0000256" key="10">
    <source>
        <dbReference type="ARBA" id="ARBA00022777"/>
    </source>
</evidence>
<evidence type="ECO:0000256" key="8">
    <source>
        <dbReference type="ARBA" id="ARBA00022707"/>
    </source>
</evidence>
<feature type="compositionally biased region" description="Polar residues" evidence="16">
    <location>
        <begin position="490"/>
        <end position="500"/>
    </location>
</feature>
<dbReference type="FunFam" id="1.10.510.10:FF:000069">
    <property type="entry name" value="probable serine/threonine-protein kinase At5g41260"/>
    <property type="match status" value="2"/>
</dbReference>
<evidence type="ECO:0000256" key="16">
    <source>
        <dbReference type="SAM" id="MobiDB-lite"/>
    </source>
</evidence>
<keyword evidence="11" id="KW-0067">ATP-binding</keyword>
<dbReference type="InterPro" id="IPR000719">
    <property type="entry name" value="Prot_kinase_dom"/>
</dbReference>
<feature type="compositionally biased region" description="Acidic residues" evidence="16">
    <location>
        <begin position="23"/>
        <end position="33"/>
    </location>
</feature>
<dbReference type="PANTHER" id="PTHR45863">
    <property type="entry name" value="SERINE/THREONINE-PROTEIN KINASE BSK5"/>
    <property type="match status" value="1"/>
</dbReference>
<dbReference type="EC" id="2.7.11.1" evidence="3"/>
<keyword evidence="4" id="KW-1003">Cell membrane</keyword>
<dbReference type="SUPFAM" id="SSF56112">
    <property type="entry name" value="Protein kinase-like (PK-like)"/>
    <property type="match status" value="2"/>
</dbReference>
<name>A0A7J6IAW4_CANSA</name>
<gene>
    <name evidence="18" type="ORF">G4B88_014781</name>
</gene>
<keyword evidence="8" id="KW-0519">Myristate</keyword>
<dbReference type="InterPro" id="IPR058209">
    <property type="entry name" value="TPR_BSK1_C"/>
</dbReference>
<dbReference type="Gene3D" id="3.30.200.20">
    <property type="entry name" value="Phosphorylase Kinase, domain 1"/>
    <property type="match status" value="2"/>
</dbReference>
<keyword evidence="6" id="KW-1070">Brassinosteroid signaling pathway</keyword>
<keyword evidence="19" id="KW-1185">Reference proteome</keyword>
<proteinExistence type="inferred from homology"/>
<keyword evidence="9" id="KW-0547">Nucleotide-binding</keyword>
<comment type="caution">
    <text evidence="18">The sequence shown here is derived from an EMBL/GenBank/DDBJ whole genome shotgun (WGS) entry which is preliminary data.</text>
</comment>
<dbReference type="InterPro" id="IPR011009">
    <property type="entry name" value="Kinase-like_dom_sf"/>
</dbReference>
<dbReference type="InterPro" id="IPR045845">
    <property type="entry name" value="BSK"/>
</dbReference>
<evidence type="ECO:0000256" key="9">
    <source>
        <dbReference type="ARBA" id="ARBA00022741"/>
    </source>
</evidence>
<evidence type="ECO:0000256" key="5">
    <source>
        <dbReference type="ARBA" id="ARBA00022527"/>
    </source>
</evidence>
<keyword evidence="5" id="KW-0723">Serine/threonine-protein kinase</keyword>
<feature type="domain" description="Protein kinase" evidence="17">
    <location>
        <begin position="531"/>
        <end position="800"/>
    </location>
</feature>
<evidence type="ECO:0000256" key="11">
    <source>
        <dbReference type="ARBA" id="ARBA00022840"/>
    </source>
</evidence>
<comment type="subcellular location">
    <subcellularLocation>
        <location evidence="1">Cell membrane</location>
        <topology evidence="1">Lipid-anchor</topology>
    </subcellularLocation>
</comment>
<dbReference type="InterPro" id="IPR001245">
    <property type="entry name" value="Ser-Thr/Tyr_kinase_cat_dom"/>
</dbReference>
<dbReference type="GO" id="GO:0005524">
    <property type="term" value="F:ATP binding"/>
    <property type="evidence" value="ECO:0007669"/>
    <property type="project" value="UniProtKB-KW"/>
</dbReference>
<evidence type="ECO:0000256" key="1">
    <source>
        <dbReference type="ARBA" id="ARBA00004193"/>
    </source>
</evidence>
<dbReference type="Proteomes" id="UP000583929">
    <property type="component" value="Unassembled WGS sequence"/>
</dbReference>
<feature type="region of interest" description="Disordered" evidence="16">
    <location>
        <begin position="1"/>
        <end position="37"/>
    </location>
</feature>
<organism evidence="18 19">
    <name type="scientific">Cannabis sativa</name>
    <name type="common">Hemp</name>
    <name type="synonym">Marijuana</name>
    <dbReference type="NCBI Taxonomy" id="3483"/>
    <lineage>
        <taxon>Eukaryota</taxon>
        <taxon>Viridiplantae</taxon>
        <taxon>Streptophyta</taxon>
        <taxon>Embryophyta</taxon>
        <taxon>Tracheophyta</taxon>
        <taxon>Spermatophyta</taxon>
        <taxon>Magnoliopsida</taxon>
        <taxon>eudicotyledons</taxon>
        <taxon>Gunneridae</taxon>
        <taxon>Pentapetalae</taxon>
        <taxon>rosids</taxon>
        <taxon>fabids</taxon>
        <taxon>Rosales</taxon>
        <taxon>Cannabaceae</taxon>
        <taxon>Cannabis</taxon>
    </lineage>
</organism>
<keyword evidence="10" id="KW-0418">Kinase</keyword>
<evidence type="ECO:0000256" key="2">
    <source>
        <dbReference type="ARBA" id="ARBA00008684"/>
    </source>
</evidence>
<protein>
    <recommendedName>
        <fullName evidence="3">non-specific serine/threonine protein kinase</fullName>
        <ecNumber evidence="3">2.7.11.1</ecNumber>
    </recommendedName>
</protein>
<dbReference type="Gene3D" id="1.10.510.10">
    <property type="entry name" value="Transferase(Phosphotransferase) domain 1"/>
    <property type="match status" value="2"/>
</dbReference>
<evidence type="ECO:0000313" key="18">
    <source>
        <dbReference type="EMBL" id="KAF4404325.1"/>
    </source>
</evidence>
<dbReference type="GO" id="GO:0004674">
    <property type="term" value="F:protein serine/threonine kinase activity"/>
    <property type="evidence" value="ECO:0007669"/>
    <property type="project" value="UniProtKB-KW"/>
</dbReference>
<evidence type="ECO:0000256" key="7">
    <source>
        <dbReference type="ARBA" id="ARBA00022679"/>
    </source>
</evidence>
<accession>A0A7J6IAW4</accession>
<dbReference type="Pfam" id="PF07714">
    <property type="entry name" value="PK_Tyr_Ser-Thr"/>
    <property type="match status" value="2"/>
</dbReference>
<evidence type="ECO:0000256" key="12">
    <source>
        <dbReference type="ARBA" id="ARBA00023136"/>
    </source>
</evidence>
<evidence type="ECO:0000256" key="15">
    <source>
        <dbReference type="ARBA" id="ARBA00048679"/>
    </source>
</evidence>
<dbReference type="PANTHER" id="PTHR45863:SF15">
    <property type="entry name" value="SERINE_THREONINE-PROTEIN KINASE BSK2"/>
    <property type="match status" value="1"/>
</dbReference>
<dbReference type="FunFam" id="1.25.40.10:FF:000016">
    <property type="entry name" value="probable serine/threonine-protein kinase At4g35230"/>
    <property type="match status" value="1"/>
</dbReference>
<keyword evidence="7" id="KW-0808">Transferase</keyword>
<dbReference type="PROSITE" id="PS50011">
    <property type="entry name" value="PROTEIN_KINASE_DOM"/>
    <property type="match status" value="2"/>
</dbReference>
<evidence type="ECO:0000256" key="14">
    <source>
        <dbReference type="ARBA" id="ARBA00047899"/>
    </source>
</evidence>
<dbReference type="InterPro" id="IPR011990">
    <property type="entry name" value="TPR-like_helical_dom_sf"/>
</dbReference>
<evidence type="ECO:0000259" key="17">
    <source>
        <dbReference type="PROSITE" id="PS50011"/>
    </source>
</evidence>
<dbReference type="Pfam" id="PF25575">
    <property type="entry name" value="TPR_BSK1_C"/>
    <property type="match status" value="2"/>
</dbReference>
<sequence length="978" mass="110413">MGCFQSKTTHLHSPDNPTAQPDPADENQVEEEDRTPVFKEYGLSELRKATNGFSTNYIVSESGEKAPNVVYRGKLQNNRLVAVKRFSKQSWPDAQQFVAEAAGVGKVRHTRLVNLIGCCAEGDERLLVAEYMPNDTLSKHLFHWEKQPLPWEMRVRVAYYIAQALDHCNAENWKIYHDLNAYRVLFDEDGDPRLSSFGLMKNSRDGKSYSTNLAYTPPEFLRTGRVIPESVIYSYGTVLLDLLSGKHIPPSHALDLIRGKSVLCLIDSSLEGQYENDDATKLVELASKCLQSEARDRPDTKFLLTSVAPLQKQKEVASHVLMGLPKNMILLPTMLSPLGKACARMDLTAIHDILLKTGYKDEEGAENELSFQEWTQQVQDMLNTKRFGDIAFRDKDFKSAIEYYSKLVAMMAAPSATVFARRAFSYLMNDQAELALRDAMQAQGVFEISSIVERHGALDSTYAETELSEVKFSHMGCFHSKTTHFHSPDDPSSNSHQANGNLVEEEEDRSPVFKEYSLNDLRKATNGFSTDFIVSESGEKAPNVVYRGKLHNNRFVAIKRFSKQSWPDAHHFVVEAAGVGNVRHKRLVNLIGCCAEGDERLLVAEYMPNDTLSKHLFHWDKQPLPWEMRVRVAYYIARALDHCNAVNQKIYHDLNAYRILFDEDGDPRLSSFGLMKNSRDGKSYSTNLAYTPPEFVRTGRVIPESVIYSYGTVLLDLLSGKHIPPSHVCCLYFLLVAFPHFALDIIRGKSVLSLMDSSLEGQYENDDATKLVELASKCLQSEARNRPDTKFLLTAVGPLQKQKEVASRVLMGLPKYMAVLQTILSPLGQACTKMDLTAVHDILLKTGYKDEEGAENELSFQEWTQQVQDMLNTKRFGDIAFRDKDFKSAIEYYSKLVGMMAAPSATVFVRRAFSYLMNDQAELALRDAMQAQVCIPEWPTAFYLQALALSKLGMETDAQDMLNDGAAFETRRQNSWRS</sequence>
<comment type="catalytic activity">
    <reaction evidence="15">
        <text>L-seryl-[protein] + ATP = O-phospho-L-seryl-[protein] + ADP + H(+)</text>
        <dbReference type="Rhea" id="RHEA:17989"/>
        <dbReference type="Rhea" id="RHEA-COMP:9863"/>
        <dbReference type="Rhea" id="RHEA-COMP:11604"/>
        <dbReference type="ChEBI" id="CHEBI:15378"/>
        <dbReference type="ChEBI" id="CHEBI:29999"/>
        <dbReference type="ChEBI" id="CHEBI:30616"/>
        <dbReference type="ChEBI" id="CHEBI:83421"/>
        <dbReference type="ChEBI" id="CHEBI:456216"/>
        <dbReference type="EC" id="2.7.11.1"/>
    </reaction>
</comment>
<comment type="similarity">
    <text evidence="2">Belongs to the protein kinase superfamily. Ser/Thr protein kinase family.</text>
</comment>
<dbReference type="FunFam" id="3.30.200.20:FF:000154">
    <property type="entry name" value="probable serine/threonine-protein kinase At4g35230"/>
    <property type="match status" value="2"/>
</dbReference>
<dbReference type="Gene3D" id="1.25.40.10">
    <property type="entry name" value="Tetratricopeptide repeat domain"/>
    <property type="match status" value="2"/>
</dbReference>
<dbReference type="EMBL" id="JAATIQ010000002">
    <property type="protein sequence ID" value="KAF4404325.1"/>
    <property type="molecule type" value="Genomic_DNA"/>
</dbReference>
<feature type="domain" description="Protein kinase" evidence="17">
    <location>
        <begin position="56"/>
        <end position="322"/>
    </location>
</feature>
<keyword evidence="12" id="KW-0472">Membrane</keyword>